<dbReference type="Gene3D" id="3.30.565.10">
    <property type="entry name" value="Histidine kinase-like ATPase, C-terminal domain"/>
    <property type="match status" value="1"/>
</dbReference>
<evidence type="ECO:0000256" key="9">
    <source>
        <dbReference type="ARBA" id="ARBA00023012"/>
    </source>
</evidence>
<dbReference type="Gene3D" id="1.10.287.130">
    <property type="match status" value="1"/>
</dbReference>
<dbReference type="InterPro" id="IPR036097">
    <property type="entry name" value="HisK_dim/P_sf"/>
</dbReference>
<keyword evidence="8 11" id="KW-1133">Transmembrane helix</keyword>
<keyword evidence="4" id="KW-0597">Phosphoprotein</keyword>
<protein>
    <recommendedName>
        <fullName evidence="3">histidine kinase</fullName>
        <ecNumber evidence="3">2.7.13.3</ecNumber>
    </recommendedName>
</protein>
<dbReference type="Proteomes" id="UP001597182">
    <property type="component" value="Unassembled WGS sequence"/>
</dbReference>
<gene>
    <name evidence="14" type="ORF">ACFQ34_08515</name>
</gene>
<dbReference type="CDD" id="cd00075">
    <property type="entry name" value="HATPase"/>
    <property type="match status" value="1"/>
</dbReference>
<evidence type="ECO:0000256" key="5">
    <source>
        <dbReference type="ARBA" id="ARBA00022679"/>
    </source>
</evidence>
<evidence type="ECO:0000313" key="14">
    <source>
        <dbReference type="EMBL" id="MFD1233321.1"/>
    </source>
</evidence>
<feature type="domain" description="HAMP" evidence="13">
    <location>
        <begin position="185"/>
        <end position="242"/>
    </location>
</feature>
<dbReference type="Gene3D" id="6.10.340.10">
    <property type="match status" value="1"/>
</dbReference>
<dbReference type="InterPro" id="IPR005467">
    <property type="entry name" value="His_kinase_dom"/>
</dbReference>
<keyword evidence="7 14" id="KW-0418">Kinase</keyword>
<evidence type="ECO:0000256" key="2">
    <source>
        <dbReference type="ARBA" id="ARBA00004236"/>
    </source>
</evidence>
<dbReference type="Pfam" id="PF02518">
    <property type="entry name" value="HATPase_c"/>
    <property type="match status" value="1"/>
</dbReference>
<dbReference type="SMART" id="SM00387">
    <property type="entry name" value="HATPase_c"/>
    <property type="match status" value="1"/>
</dbReference>
<keyword evidence="15" id="KW-1185">Reference proteome</keyword>
<dbReference type="PRINTS" id="PR00344">
    <property type="entry name" value="BCTRLSENSOR"/>
</dbReference>
<evidence type="ECO:0000256" key="3">
    <source>
        <dbReference type="ARBA" id="ARBA00012438"/>
    </source>
</evidence>
<dbReference type="InterPro" id="IPR003660">
    <property type="entry name" value="HAMP_dom"/>
</dbReference>
<evidence type="ECO:0000256" key="8">
    <source>
        <dbReference type="ARBA" id="ARBA00022989"/>
    </source>
</evidence>
<proteinExistence type="predicted"/>
<dbReference type="Pfam" id="PF00672">
    <property type="entry name" value="HAMP"/>
    <property type="match status" value="1"/>
</dbReference>
<dbReference type="SMART" id="SM00304">
    <property type="entry name" value="HAMP"/>
    <property type="match status" value="1"/>
</dbReference>
<dbReference type="PROSITE" id="PS50109">
    <property type="entry name" value="HIS_KIN"/>
    <property type="match status" value="1"/>
</dbReference>
<dbReference type="InterPro" id="IPR036890">
    <property type="entry name" value="HATPase_C_sf"/>
</dbReference>
<evidence type="ECO:0000256" key="11">
    <source>
        <dbReference type="SAM" id="Phobius"/>
    </source>
</evidence>
<accession>A0ABW3VEX8</accession>
<dbReference type="RefSeq" id="WP_346089693.1">
    <property type="nucleotide sequence ID" value="NZ_BAABKS010000001.1"/>
</dbReference>
<dbReference type="InterPro" id="IPR003594">
    <property type="entry name" value="HATPase_dom"/>
</dbReference>
<keyword evidence="5" id="KW-0808">Transferase</keyword>
<dbReference type="SUPFAM" id="SSF47384">
    <property type="entry name" value="Homodimeric domain of signal transducing histidine kinase"/>
    <property type="match status" value="1"/>
</dbReference>
<dbReference type="EMBL" id="JBHTMB010000057">
    <property type="protein sequence ID" value="MFD1233321.1"/>
    <property type="molecule type" value="Genomic_DNA"/>
</dbReference>
<feature type="domain" description="Histidine kinase" evidence="12">
    <location>
        <begin position="250"/>
        <end position="459"/>
    </location>
</feature>
<evidence type="ECO:0000256" key="4">
    <source>
        <dbReference type="ARBA" id="ARBA00022553"/>
    </source>
</evidence>
<comment type="catalytic activity">
    <reaction evidence="1">
        <text>ATP + protein L-histidine = ADP + protein N-phospho-L-histidine.</text>
        <dbReference type="EC" id="2.7.13.3"/>
    </reaction>
</comment>
<dbReference type="SUPFAM" id="SSF55874">
    <property type="entry name" value="ATPase domain of HSP90 chaperone/DNA topoisomerase II/histidine kinase"/>
    <property type="match status" value="1"/>
</dbReference>
<dbReference type="CDD" id="cd00082">
    <property type="entry name" value="HisKA"/>
    <property type="match status" value="1"/>
</dbReference>
<sequence>MRSRLLVTVLVLMGLLAVGLGVPLALADTRSAQQELFTDRLTDTIFFASIAQRPITEADASGLAAELARYQEVYGVQVAVLDRSQQLVAASEPVPPVLDADGQERVRLALANRRSDPYPLLMPWDDRPVVLAEPVLVDGEVRGVAVTVSPTDALRVQEVRVWSIVLGAFLLALAVGTVVALPVVRWILRPVRRLDEGTHRVAGAVLAGGPAEPVSDGSGPPELRRLSASFDEMAETVTQALAAQRAFVADASHQLRNPLTALRLRLSNLDGHVARPAAEDHVAALEEAERLSAVLDGLLALARAERVAVTETVDVDTAVDDRIDAWRPLAEHTGLTLRRIGSRGLAARAPAGGIETVLDALLDNAVKFTPHGGTIDVAVCAVDGAVEIGVRDTGPGIAPEDLDRATDRFWRAPDQSNVDGSGLGLAIAARTAELAGGALRLETPPGGGLRVVARLPAAQ</sequence>
<keyword evidence="9" id="KW-0902">Two-component regulatory system</keyword>
<dbReference type="CDD" id="cd06225">
    <property type="entry name" value="HAMP"/>
    <property type="match status" value="1"/>
</dbReference>
<organism evidence="14 15">
    <name type="scientific">Pseudonocardia benzenivorans</name>
    <dbReference type="NCBI Taxonomy" id="228005"/>
    <lineage>
        <taxon>Bacteria</taxon>
        <taxon>Bacillati</taxon>
        <taxon>Actinomycetota</taxon>
        <taxon>Actinomycetes</taxon>
        <taxon>Pseudonocardiales</taxon>
        <taxon>Pseudonocardiaceae</taxon>
        <taxon>Pseudonocardia</taxon>
    </lineage>
</organism>
<evidence type="ECO:0000259" key="12">
    <source>
        <dbReference type="PROSITE" id="PS50109"/>
    </source>
</evidence>
<reference evidence="15" key="1">
    <citation type="journal article" date="2019" name="Int. J. Syst. Evol. Microbiol.">
        <title>The Global Catalogue of Microorganisms (GCM) 10K type strain sequencing project: providing services to taxonomists for standard genome sequencing and annotation.</title>
        <authorList>
            <consortium name="The Broad Institute Genomics Platform"/>
            <consortium name="The Broad Institute Genome Sequencing Center for Infectious Disease"/>
            <person name="Wu L."/>
            <person name="Ma J."/>
        </authorList>
    </citation>
    <scope>NUCLEOTIDE SEQUENCE [LARGE SCALE GENOMIC DNA]</scope>
    <source>
        <strain evidence="15">CCUG 49018</strain>
    </source>
</reference>
<evidence type="ECO:0000256" key="10">
    <source>
        <dbReference type="ARBA" id="ARBA00023136"/>
    </source>
</evidence>
<dbReference type="PANTHER" id="PTHR45436">
    <property type="entry name" value="SENSOR HISTIDINE KINASE YKOH"/>
    <property type="match status" value="1"/>
</dbReference>
<dbReference type="Pfam" id="PF00512">
    <property type="entry name" value="HisKA"/>
    <property type="match status" value="1"/>
</dbReference>
<evidence type="ECO:0000256" key="1">
    <source>
        <dbReference type="ARBA" id="ARBA00000085"/>
    </source>
</evidence>
<evidence type="ECO:0000256" key="7">
    <source>
        <dbReference type="ARBA" id="ARBA00022777"/>
    </source>
</evidence>
<name>A0ABW3VEX8_9PSEU</name>
<evidence type="ECO:0000256" key="6">
    <source>
        <dbReference type="ARBA" id="ARBA00022692"/>
    </source>
</evidence>
<keyword evidence="10 11" id="KW-0472">Membrane</keyword>
<dbReference type="SMART" id="SM00388">
    <property type="entry name" value="HisKA"/>
    <property type="match status" value="1"/>
</dbReference>
<dbReference type="GO" id="GO:0016301">
    <property type="term" value="F:kinase activity"/>
    <property type="evidence" value="ECO:0007669"/>
    <property type="project" value="UniProtKB-KW"/>
</dbReference>
<dbReference type="InterPro" id="IPR004358">
    <property type="entry name" value="Sig_transdc_His_kin-like_C"/>
</dbReference>
<comment type="subcellular location">
    <subcellularLocation>
        <location evidence="2">Cell membrane</location>
    </subcellularLocation>
</comment>
<feature type="transmembrane region" description="Helical" evidence="11">
    <location>
        <begin position="161"/>
        <end position="184"/>
    </location>
</feature>
<keyword evidence="6 11" id="KW-0812">Transmembrane</keyword>
<dbReference type="InterPro" id="IPR003661">
    <property type="entry name" value="HisK_dim/P_dom"/>
</dbReference>
<dbReference type="InterPro" id="IPR050428">
    <property type="entry name" value="TCS_sensor_his_kinase"/>
</dbReference>
<evidence type="ECO:0000259" key="13">
    <source>
        <dbReference type="PROSITE" id="PS50885"/>
    </source>
</evidence>
<dbReference type="EC" id="2.7.13.3" evidence="3"/>
<evidence type="ECO:0000313" key="15">
    <source>
        <dbReference type="Proteomes" id="UP001597182"/>
    </source>
</evidence>
<dbReference type="PROSITE" id="PS50885">
    <property type="entry name" value="HAMP"/>
    <property type="match status" value="1"/>
</dbReference>
<comment type="caution">
    <text evidence="14">The sequence shown here is derived from an EMBL/GenBank/DDBJ whole genome shotgun (WGS) entry which is preliminary data.</text>
</comment>
<dbReference type="PANTHER" id="PTHR45436:SF5">
    <property type="entry name" value="SENSOR HISTIDINE KINASE TRCS"/>
    <property type="match status" value="1"/>
</dbReference>